<dbReference type="EMBL" id="JAGPNK010000001">
    <property type="protein sequence ID" value="KAH7329704.1"/>
    <property type="molecule type" value="Genomic_DNA"/>
</dbReference>
<dbReference type="Proteomes" id="UP000813444">
    <property type="component" value="Unassembled WGS sequence"/>
</dbReference>
<proteinExistence type="predicted"/>
<dbReference type="AlphaFoldDB" id="A0A8K0T3D9"/>
<keyword evidence="1" id="KW-0732">Signal</keyword>
<name>A0A8K0T3D9_9HYPO</name>
<sequence length="155" mass="17057">MVYFIAATFALRTLGALAVAIPADQDAAYANALQTFNASKVSTSKDLFAAGKFYASDPALSVPKNESIFDVADEVLASLGPRSVARGRTKRHPLDRWEDVAVQRCYALGDTPTNPTLTTISPFYTRNPAYWLDFIVIIQPSHWAIPNYTHTTCQE</sequence>
<comment type="caution">
    <text evidence="2">The sequence shown here is derived from an EMBL/GenBank/DDBJ whole genome shotgun (WGS) entry which is preliminary data.</text>
</comment>
<feature type="signal peptide" evidence="1">
    <location>
        <begin position="1"/>
        <end position="18"/>
    </location>
</feature>
<reference evidence="2" key="1">
    <citation type="journal article" date="2021" name="Nat. Commun.">
        <title>Genetic determinants of endophytism in the Arabidopsis root mycobiome.</title>
        <authorList>
            <person name="Mesny F."/>
            <person name="Miyauchi S."/>
            <person name="Thiergart T."/>
            <person name="Pickel B."/>
            <person name="Atanasova L."/>
            <person name="Karlsson M."/>
            <person name="Huettel B."/>
            <person name="Barry K.W."/>
            <person name="Haridas S."/>
            <person name="Chen C."/>
            <person name="Bauer D."/>
            <person name="Andreopoulos W."/>
            <person name="Pangilinan J."/>
            <person name="LaButti K."/>
            <person name="Riley R."/>
            <person name="Lipzen A."/>
            <person name="Clum A."/>
            <person name="Drula E."/>
            <person name="Henrissat B."/>
            <person name="Kohler A."/>
            <person name="Grigoriev I.V."/>
            <person name="Martin F.M."/>
            <person name="Hacquard S."/>
        </authorList>
    </citation>
    <scope>NUCLEOTIDE SEQUENCE</scope>
    <source>
        <strain evidence="2">MPI-CAGE-CH-0235</strain>
    </source>
</reference>
<accession>A0A8K0T3D9</accession>
<feature type="chain" id="PRO_5035439824" evidence="1">
    <location>
        <begin position="19"/>
        <end position="155"/>
    </location>
</feature>
<organism evidence="2 3">
    <name type="scientific">Stachybotrys elegans</name>
    <dbReference type="NCBI Taxonomy" id="80388"/>
    <lineage>
        <taxon>Eukaryota</taxon>
        <taxon>Fungi</taxon>
        <taxon>Dikarya</taxon>
        <taxon>Ascomycota</taxon>
        <taxon>Pezizomycotina</taxon>
        <taxon>Sordariomycetes</taxon>
        <taxon>Hypocreomycetidae</taxon>
        <taxon>Hypocreales</taxon>
        <taxon>Stachybotryaceae</taxon>
        <taxon>Stachybotrys</taxon>
    </lineage>
</organism>
<evidence type="ECO:0000256" key="1">
    <source>
        <dbReference type="SAM" id="SignalP"/>
    </source>
</evidence>
<gene>
    <name evidence="2" type="ORF">B0I35DRAFT_404885</name>
</gene>
<evidence type="ECO:0000313" key="2">
    <source>
        <dbReference type="EMBL" id="KAH7329704.1"/>
    </source>
</evidence>
<keyword evidence="3" id="KW-1185">Reference proteome</keyword>
<evidence type="ECO:0000313" key="3">
    <source>
        <dbReference type="Proteomes" id="UP000813444"/>
    </source>
</evidence>
<protein>
    <submittedName>
        <fullName evidence="2">Uncharacterized protein</fullName>
    </submittedName>
</protein>